<sequence length="73" mass="8360">MKTYNTVYRCRECGATSYQRVLERSANGSLQATGEYKCTGCRNVFASLRDWWQPRPPMDFQSSKISALEAGMR</sequence>
<proteinExistence type="predicted"/>
<organism evidence="1 2">
    <name type="scientific">Rhodoferax potami</name>
    <dbReference type="NCBI Taxonomy" id="3068338"/>
    <lineage>
        <taxon>Bacteria</taxon>
        <taxon>Pseudomonadati</taxon>
        <taxon>Pseudomonadota</taxon>
        <taxon>Betaproteobacteria</taxon>
        <taxon>Burkholderiales</taxon>
        <taxon>Comamonadaceae</taxon>
        <taxon>Rhodoferax</taxon>
    </lineage>
</organism>
<reference evidence="1 2" key="1">
    <citation type="submission" date="2023-08" db="EMBL/GenBank/DDBJ databases">
        <title>Rhodoferax potami sp. nov. and Rhodoferax mekongensis sp. nov., isolated from the Mekong River in Thailand.</title>
        <authorList>
            <person name="Kitikhun S."/>
            <person name="Charoenyingcharoen P."/>
            <person name="Siriarchawattana P."/>
            <person name="Likhitrattanapisal S."/>
            <person name="Nilsakha T."/>
            <person name="Chanpet A."/>
            <person name="Rattanawaree P."/>
            <person name="Ingsriswang S."/>
        </authorList>
    </citation>
    <scope>NUCLEOTIDE SEQUENCE [LARGE SCALE GENOMIC DNA]</scope>
    <source>
        <strain evidence="1 2">TBRC 17660</strain>
    </source>
</reference>
<comment type="caution">
    <text evidence="1">The sequence shown here is derived from an EMBL/GenBank/DDBJ whole genome shotgun (WGS) entry which is preliminary data.</text>
</comment>
<dbReference type="Proteomes" id="UP001321700">
    <property type="component" value="Unassembled WGS sequence"/>
</dbReference>
<name>A0ABU3KNC4_9BURK</name>
<keyword evidence="2" id="KW-1185">Reference proteome</keyword>
<accession>A0ABU3KNC4</accession>
<evidence type="ECO:0000313" key="1">
    <source>
        <dbReference type="EMBL" id="MDT7519098.1"/>
    </source>
</evidence>
<gene>
    <name evidence="1" type="ORF">RAE19_10305</name>
</gene>
<dbReference type="RefSeq" id="WP_313874799.1">
    <property type="nucleotide sequence ID" value="NZ_JAVBIK010000001.1"/>
</dbReference>
<evidence type="ECO:0008006" key="3">
    <source>
        <dbReference type="Google" id="ProtNLM"/>
    </source>
</evidence>
<protein>
    <recommendedName>
        <fullName evidence="3">InsA N-terminal domain-containing protein</fullName>
    </recommendedName>
</protein>
<evidence type="ECO:0000313" key="2">
    <source>
        <dbReference type="Proteomes" id="UP001321700"/>
    </source>
</evidence>
<dbReference type="EMBL" id="JAVBIK010000001">
    <property type="protein sequence ID" value="MDT7519098.1"/>
    <property type="molecule type" value="Genomic_DNA"/>
</dbReference>